<feature type="transmembrane region" description="Helical" evidence="6">
    <location>
        <begin position="78"/>
        <end position="96"/>
    </location>
</feature>
<feature type="transmembrane region" description="Helical" evidence="6">
    <location>
        <begin position="133"/>
        <end position="157"/>
    </location>
</feature>
<organism evidence="8 9">
    <name type="scientific">Halorarum halophilum</name>
    <dbReference type="NCBI Taxonomy" id="2743090"/>
    <lineage>
        <taxon>Archaea</taxon>
        <taxon>Methanobacteriati</taxon>
        <taxon>Methanobacteriota</taxon>
        <taxon>Stenosarchaea group</taxon>
        <taxon>Halobacteria</taxon>
        <taxon>Halobacteriales</taxon>
        <taxon>Haloferacaceae</taxon>
        <taxon>Halorarum</taxon>
    </lineage>
</organism>
<dbReference type="Proteomes" id="UP000509750">
    <property type="component" value="Chromosome"/>
</dbReference>
<dbReference type="GO" id="GO:0022857">
    <property type="term" value="F:transmembrane transporter activity"/>
    <property type="evidence" value="ECO:0007669"/>
    <property type="project" value="InterPro"/>
</dbReference>
<dbReference type="PANTHER" id="PTHR43124:SF3">
    <property type="entry name" value="CHLORAMPHENICOL EFFLUX PUMP RV0191"/>
    <property type="match status" value="1"/>
</dbReference>
<evidence type="ECO:0000256" key="5">
    <source>
        <dbReference type="ARBA" id="ARBA00023136"/>
    </source>
</evidence>
<dbReference type="AlphaFoldDB" id="A0A7D5GGN0"/>
<dbReference type="Pfam" id="PF07690">
    <property type="entry name" value="MFS_1"/>
    <property type="match status" value="1"/>
</dbReference>
<feature type="transmembrane region" description="Helical" evidence="6">
    <location>
        <begin position="366"/>
        <end position="386"/>
    </location>
</feature>
<proteinExistence type="predicted"/>
<feature type="transmembrane region" description="Helical" evidence="6">
    <location>
        <begin position="12"/>
        <end position="39"/>
    </location>
</feature>
<evidence type="ECO:0000256" key="3">
    <source>
        <dbReference type="ARBA" id="ARBA00022692"/>
    </source>
</evidence>
<feature type="transmembrane region" description="Helical" evidence="6">
    <location>
        <begin position="215"/>
        <end position="236"/>
    </location>
</feature>
<dbReference type="OrthoDB" id="29061at2157"/>
<dbReference type="EMBL" id="CP058529">
    <property type="protein sequence ID" value="QLG29248.1"/>
    <property type="molecule type" value="Genomic_DNA"/>
</dbReference>
<dbReference type="KEGG" id="halg:HUG10_17675"/>
<evidence type="ECO:0000256" key="2">
    <source>
        <dbReference type="ARBA" id="ARBA00022475"/>
    </source>
</evidence>
<gene>
    <name evidence="8" type="ORF">HUG10_17675</name>
</gene>
<dbReference type="InterPro" id="IPR011701">
    <property type="entry name" value="MFS"/>
</dbReference>
<keyword evidence="5 6" id="KW-0472">Membrane</keyword>
<keyword evidence="9" id="KW-1185">Reference proteome</keyword>
<evidence type="ECO:0000256" key="6">
    <source>
        <dbReference type="SAM" id="Phobius"/>
    </source>
</evidence>
<dbReference type="PROSITE" id="PS50850">
    <property type="entry name" value="MFS"/>
    <property type="match status" value="1"/>
</dbReference>
<feature type="transmembrane region" description="Helical" evidence="6">
    <location>
        <begin position="304"/>
        <end position="324"/>
    </location>
</feature>
<dbReference type="PANTHER" id="PTHR43124">
    <property type="entry name" value="PURINE EFFLUX PUMP PBUE"/>
    <property type="match status" value="1"/>
</dbReference>
<dbReference type="Gene3D" id="1.20.1250.20">
    <property type="entry name" value="MFS general substrate transporter like domains"/>
    <property type="match status" value="2"/>
</dbReference>
<feature type="transmembrane region" description="Helical" evidence="6">
    <location>
        <begin position="51"/>
        <end position="71"/>
    </location>
</feature>
<name>A0A7D5GGN0_9EURY</name>
<dbReference type="InterPro" id="IPR036259">
    <property type="entry name" value="MFS_trans_sf"/>
</dbReference>
<protein>
    <submittedName>
        <fullName evidence="8">MFS transporter</fullName>
    </submittedName>
</protein>
<evidence type="ECO:0000256" key="4">
    <source>
        <dbReference type="ARBA" id="ARBA00022989"/>
    </source>
</evidence>
<dbReference type="GO" id="GO:0005886">
    <property type="term" value="C:plasma membrane"/>
    <property type="evidence" value="ECO:0007669"/>
    <property type="project" value="UniProtKB-SubCell"/>
</dbReference>
<feature type="transmembrane region" description="Helical" evidence="6">
    <location>
        <begin position="336"/>
        <end position="360"/>
    </location>
</feature>
<dbReference type="InterPro" id="IPR020846">
    <property type="entry name" value="MFS_dom"/>
</dbReference>
<feature type="transmembrane region" description="Helical" evidence="6">
    <location>
        <begin position="102"/>
        <end position="121"/>
    </location>
</feature>
<comment type="subcellular location">
    <subcellularLocation>
        <location evidence="1">Cell membrane</location>
        <topology evidence="1">Multi-pass membrane protein</topology>
    </subcellularLocation>
</comment>
<dbReference type="RefSeq" id="WP_179170822.1">
    <property type="nucleotide sequence ID" value="NZ_CP058529.1"/>
</dbReference>
<accession>A0A7D5GGN0</accession>
<evidence type="ECO:0000313" key="9">
    <source>
        <dbReference type="Proteomes" id="UP000509750"/>
    </source>
</evidence>
<keyword evidence="2" id="KW-1003">Cell membrane</keyword>
<feature type="transmembrane region" description="Helical" evidence="6">
    <location>
        <begin position="163"/>
        <end position="185"/>
    </location>
</feature>
<keyword evidence="4 6" id="KW-1133">Transmembrane helix</keyword>
<evidence type="ECO:0000313" key="8">
    <source>
        <dbReference type="EMBL" id="QLG29248.1"/>
    </source>
</evidence>
<keyword evidence="3 6" id="KW-0812">Transmembrane</keyword>
<reference evidence="8 9" key="1">
    <citation type="submission" date="2020-07" db="EMBL/GenBank/DDBJ databases">
        <title>Gai3-2, isolated from salt lake.</title>
        <authorList>
            <person name="Cui H."/>
            <person name="Shi X."/>
        </authorList>
    </citation>
    <scope>NUCLEOTIDE SEQUENCE [LARGE SCALE GENOMIC DNA]</scope>
    <source>
        <strain evidence="8 9">Gai3-2</strain>
    </source>
</reference>
<evidence type="ECO:0000256" key="1">
    <source>
        <dbReference type="ARBA" id="ARBA00004651"/>
    </source>
</evidence>
<dbReference type="InterPro" id="IPR050189">
    <property type="entry name" value="MFS_Efflux_Transporters"/>
</dbReference>
<dbReference type="SUPFAM" id="SSF103473">
    <property type="entry name" value="MFS general substrate transporter"/>
    <property type="match status" value="1"/>
</dbReference>
<sequence>MSDDEGPRGSRRVLAVVAGANFSQLGVRLLLGAVVPFVLLELDTTKSVVGFALTGMWAAYALLQFPSGVLADRYGERPIMLAGVGGAAVGTGLVALAPTVALFGVAAVLLGAGAGLFFAPASSLLSRLFEARGGALGALTAGGALAGVAFPAVGGFLAEALGWRIAVGLGAIVTVPAFGAILVVLPRLPPANSERDLVAAGDPARLAGLLTRPDLAYTTIVAVCTGFTFQAFSSFFPTFLVQHRGLDPGTAGLAFGAAFALSSVAQPLAGRASDAYTRDAAIAGSAALTAVGLSTLVWGSGTVALVAGTAVVGAGISWPGTVQARIMDRLDAAERGYGFGLIRTTYMFLAASGSVVVGVLADVGGWPLAFGTVIGLLGCCLLLLGANRALRLGL</sequence>
<feature type="domain" description="Major facilitator superfamily (MFS) profile" evidence="7">
    <location>
        <begin position="12"/>
        <end position="394"/>
    </location>
</feature>
<evidence type="ECO:0000259" key="7">
    <source>
        <dbReference type="PROSITE" id="PS50850"/>
    </source>
</evidence>
<dbReference type="GeneID" id="56030702"/>